<accession>A0A364LBM6</accession>
<dbReference type="Proteomes" id="UP000249363">
    <property type="component" value="Unassembled WGS sequence"/>
</dbReference>
<organism evidence="1 2">
    <name type="scientific">Talaromyces amestolkiae</name>
    <dbReference type="NCBI Taxonomy" id="1196081"/>
    <lineage>
        <taxon>Eukaryota</taxon>
        <taxon>Fungi</taxon>
        <taxon>Dikarya</taxon>
        <taxon>Ascomycota</taxon>
        <taxon>Pezizomycotina</taxon>
        <taxon>Eurotiomycetes</taxon>
        <taxon>Eurotiomycetidae</taxon>
        <taxon>Eurotiales</taxon>
        <taxon>Trichocomaceae</taxon>
        <taxon>Talaromyces</taxon>
        <taxon>Talaromyces sect. Talaromyces</taxon>
    </lineage>
</organism>
<dbReference type="OrthoDB" id="4524949at2759"/>
<dbReference type="GeneID" id="63798405"/>
<dbReference type="AlphaFoldDB" id="A0A364LBM6"/>
<evidence type="ECO:0000313" key="2">
    <source>
        <dbReference type="Proteomes" id="UP000249363"/>
    </source>
</evidence>
<evidence type="ECO:0000313" key="1">
    <source>
        <dbReference type="EMBL" id="RAO73179.1"/>
    </source>
</evidence>
<comment type="caution">
    <text evidence="1">The sequence shown here is derived from an EMBL/GenBank/DDBJ whole genome shotgun (WGS) entry which is preliminary data.</text>
</comment>
<keyword evidence="2" id="KW-1185">Reference proteome</keyword>
<proteinExistence type="predicted"/>
<dbReference type="EMBL" id="MIKG01000023">
    <property type="protein sequence ID" value="RAO73179.1"/>
    <property type="molecule type" value="Genomic_DNA"/>
</dbReference>
<dbReference type="RefSeq" id="XP_040737693.1">
    <property type="nucleotide sequence ID" value="XM_040882080.1"/>
</dbReference>
<name>A0A364LBM6_TALAM</name>
<sequence length="285" mass="32692">MEPNSKSVIDCTTYQLLQQSVDHKPQNLYAGPGDQFKDAGVATEFRNFERKDLIPRSPIKVAVVYPTTKVQKTVPLQKAIESYREQHLRKQKDAIDIKKFYVQVKDTGVGEQPLHPNGLVGALNRIYYIQDVLLKNRTLEQVDFDLPVVQNFDRIIIPSLESDIFFENEVGYDKPNLIFYECFTRELVAGMGTGPGIQKDIFQLSQELGRVLFNNDQAVTYGKTLQALFPERNINHADWHGVVYHPQPSGKQGDRAYFIEELCEAMGKHLNIFFDKVFSPYKKTM</sequence>
<protein>
    <submittedName>
        <fullName evidence="1">Uncharacterized protein</fullName>
    </submittedName>
</protein>
<reference evidence="1 2" key="1">
    <citation type="journal article" date="2017" name="Biotechnol. Biofuels">
        <title>Differential beta-glucosidase expression as a function of carbon source availability in Talaromyces amestolkiae: a genomic and proteomic approach.</title>
        <authorList>
            <person name="de Eugenio L.I."/>
            <person name="Mendez-Liter J.A."/>
            <person name="Nieto-Dominguez M."/>
            <person name="Alonso L."/>
            <person name="Gil-Munoz J."/>
            <person name="Barriuso J."/>
            <person name="Prieto A."/>
            <person name="Martinez M.J."/>
        </authorList>
    </citation>
    <scope>NUCLEOTIDE SEQUENCE [LARGE SCALE GENOMIC DNA]</scope>
    <source>
        <strain evidence="1 2">CIB</strain>
    </source>
</reference>
<gene>
    <name evidence="1" type="ORF">BHQ10_009191</name>
</gene>